<protein>
    <submittedName>
        <fullName evidence="1">Uncharacterized protein</fullName>
    </submittedName>
</protein>
<reference evidence="1 2" key="1">
    <citation type="submission" date="2020-05" db="EMBL/GenBank/DDBJ databases">
        <title>WGS assembly of Panicum virgatum.</title>
        <authorList>
            <person name="Lovell J.T."/>
            <person name="Jenkins J."/>
            <person name="Shu S."/>
            <person name="Juenger T.E."/>
            <person name="Schmutz J."/>
        </authorList>
    </citation>
    <scope>NUCLEOTIDE SEQUENCE [LARGE SCALE GENOMIC DNA]</scope>
    <source>
        <strain evidence="2">cv. AP13</strain>
    </source>
</reference>
<name>A0A8T0X1Y1_PANVG</name>
<evidence type="ECO:0000313" key="2">
    <source>
        <dbReference type="Proteomes" id="UP000823388"/>
    </source>
</evidence>
<proteinExistence type="predicted"/>
<sequence>MVPEGRRVRRRRRPGGGLVRGGWLVLVPRALLTLGRTTRRQLRLPLLGLYLQRPHRPPAPLLLVLPPLLPALVHVLLVDERLDHLHSLAELLCFLPPAD</sequence>
<dbReference type="Proteomes" id="UP000823388">
    <property type="component" value="Chromosome 1N"/>
</dbReference>
<gene>
    <name evidence="1" type="ORF">PVAP13_1NG257576</name>
</gene>
<evidence type="ECO:0000313" key="1">
    <source>
        <dbReference type="EMBL" id="KAG2651283.1"/>
    </source>
</evidence>
<keyword evidence="2" id="KW-1185">Reference proteome</keyword>
<dbReference type="AlphaFoldDB" id="A0A8T0X1Y1"/>
<dbReference type="EMBL" id="CM029038">
    <property type="protein sequence ID" value="KAG2651283.1"/>
    <property type="molecule type" value="Genomic_DNA"/>
</dbReference>
<organism evidence="1 2">
    <name type="scientific">Panicum virgatum</name>
    <name type="common">Blackwell switchgrass</name>
    <dbReference type="NCBI Taxonomy" id="38727"/>
    <lineage>
        <taxon>Eukaryota</taxon>
        <taxon>Viridiplantae</taxon>
        <taxon>Streptophyta</taxon>
        <taxon>Embryophyta</taxon>
        <taxon>Tracheophyta</taxon>
        <taxon>Spermatophyta</taxon>
        <taxon>Magnoliopsida</taxon>
        <taxon>Liliopsida</taxon>
        <taxon>Poales</taxon>
        <taxon>Poaceae</taxon>
        <taxon>PACMAD clade</taxon>
        <taxon>Panicoideae</taxon>
        <taxon>Panicodae</taxon>
        <taxon>Paniceae</taxon>
        <taxon>Panicinae</taxon>
        <taxon>Panicum</taxon>
        <taxon>Panicum sect. Hiantes</taxon>
    </lineage>
</organism>
<accession>A0A8T0X1Y1</accession>
<comment type="caution">
    <text evidence="1">The sequence shown here is derived from an EMBL/GenBank/DDBJ whole genome shotgun (WGS) entry which is preliminary data.</text>
</comment>